<dbReference type="SUPFAM" id="SSF55347">
    <property type="entry name" value="Glyceraldehyde-3-phosphate dehydrogenase-like, C-terminal domain"/>
    <property type="match status" value="1"/>
</dbReference>
<dbReference type="GO" id="GO:0047850">
    <property type="term" value="F:diaminopimelate dehydrogenase activity"/>
    <property type="evidence" value="ECO:0007669"/>
    <property type="project" value="UniProtKB-UniRule"/>
</dbReference>
<dbReference type="GO" id="GO:0000166">
    <property type="term" value="F:nucleotide binding"/>
    <property type="evidence" value="ECO:0007669"/>
    <property type="project" value="UniProtKB-KW"/>
</dbReference>
<dbReference type="AlphaFoldDB" id="A0A1B1YH04"/>
<feature type="domain" description="Gfo/Idh/MocA-like oxidoreductase N-terminal" evidence="14">
    <location>
        <begin position="6"/>
        <end position="85"/>
    </location>
</feature>
<dbReference type="UniPathway" id="UPA00034">
    <property type="reaction ID" value="UER00026"/>
</dbReference>
<comment type="pathway">
    <text evidence="1 12">Amino-acid biosynthesis; L-lysine biosynthesis via DAP pathway; DL-2,6-diaminopimelate from (S)-tetrahydrodipicolinate: step 1/1.</text>
</comment>
<feature type="binding site" evidence="13">
    <location>
        <position position="226"/>
    </location>
    <ligand>
        <name>substrate</name>
    </ligand>
</feature>
<feature type="binding site" evidence="13">
    <location>
        <position position="180"/>
    </location>
    <ligand>
        <name>substrate</name>
    </ligand>
</feature>
<keyword evidence="13" id="KW-0547">Nucleotide-binding</keyword>
<proteinExistence type="inferred from homology"/>
<evidence type="ECO:0000256" key="10">
    <source>
        <dbReference type="ARBA" id="ARBA00023154"/>
    </source>
</evidence>
<dbReference type="SUPFAM" id="SSF51735">
    <property type="entry name" value="NAD(P)-binding Rossmann-fold domains"/>
    <property type="match status" value="1"/>
</dbReference>
<feature type="domain" description="Meso-diaminopimelate D-dehydrogenase C-terminal" evidence="15">
    <location>
        <begin position="119"/>
        <end position="251"/>
    </location>
</feature>
<feature type="binding site" evidence="13">
    <location>
        <begin position="13"/>
        <end position="16"/>
    </location>
    <ligand>
        <name>NADP(+)</name>
        <dbReference type="ChEBI" id="CHEBI:58349"/>
    </ligand>
</feature>
<feature type="binding site" evidence="13">
    <location>
        <position position="170"/>
    </location>
    <ligand>
        <name>substrate</name>
    </ligand>
</feature>
<evidence type="ECO:0000256" key="6">
    <source>
        <dbReference type="ARBA" id="ARBA00022605"/>
    </source>
</evidence>
<dbReference type="EMBL" id="CP014672">
    <property type="protein sequence ID" value="ANX00045.1"/>
    <property type="molecule type" value="Genomic_DNA"/>
</dbReference>
<evidence type="ECO:0000259" key="15">
    <source>
        <dbReference type="Pfam" id="PF16654"/>
    </source>
</evidence>
<dbReference type="Pfam" id="PF16654">
    <property type="entry name" value="DAPDH_C"/>
    <property type="match status" value="1"/>
</dbReference>
<protein>
    <recommendedName>
        <fullName evidence="5 12">Meso-diaminopimelate D-dehydrogenase</fullName>
        <shortName evidence="12">DAPDH</shortName>
        <shortName evidence="12">Meso-DAP dehydrogenase</shortName>
        <ecNumber evidence="4 12">1.4.1.16</ecNumber>
    </recommendedName>
</protein>
<dbReference type="GO" id="GO:0009089">
    <property type="term" value="P:lysine biosynthetic process via diaminopimelate"/>
    <property type="evidence" value="ECO:0007669"/>
    <property type="project" value="UniProtKB-UniRule"/>
</dbReference>
<dbReference type="PANTHER" id="PTHR31873:SF6">
    <property type="entry name" value="ASPARTATE DEHYDROGENASE DOMAIN-CONTAINING PROTEIN"/>
    <property type="match status" value="1"/>
</dbReference>
<dbReference type="InterPro" id="IPR000683">
    <property type="entry name" value="Gfo/Idh/MocA-like_OxRdtase_N"/>
</dbReference>
<feature type="binding site" evidence="13">
    <location>
        <begin position="66"/>
        <end position="69"/>
    </location>
    <ligand>
        <name>NADP(+)</name>
        <dbReference type="ChEBI" id="CHEBI:58349"/>
    </ligand>
</feature>
<keyword evidence="8 12" id="KW-0220">Diaminopimelate biosynthesis</keyword>
<evidence type="ECO:0000256" key="4">
    <source>
        <dbReference type="ARBA" id="ARBA00012080"/>
    </source>
</evidence>
<evidence type="ECO:0000256" key="3">
    <source>
        <dbReference type="ARBA" id="ARBA00011738"/>
    </source>
</evidence>
<reference evidence="16 17" key="1">
    <citation type="submission" date="2016-02" db="EMBL/GenBank/DDBJ databases">
        <title>Comparison of Clostridium stercorarium subspecies using comparative genomics and transcriptomics.</title>
        <authorList>
            <person name="Schellenberg J."/>
            <person name="Thallinger G."/>
            <person name="Levin D.B."/>
            <person name="Zhang X."/>
            <person name="Alvare G."/>
            <person name="Fristensky B."/>
            <person name="Sparling R."/>
        </authorList>
    </citation>
    <scope>NUCLEOTIDE SEQUENCE [LARGE SCALE GENOMIC DNA]</scope>
    <source>
        <strain evidence="16 17">DSM 2910</strain>
    </source>
</reference>
<accession>A0A1B1YH04</accession>
<dbReference type="Gene3D" id="3.40.50.720">
    <property type="entry name" value="NAD(P)-binding Rossmann-like Domain"/>
    <property type="match status" value="1"/>
</dbReference>
<evidence type="ECO:0000259" key="14">
    <source>
        <dbReference type="Pfam" id="PF01408"/>
    </source>
</evidence>
<dbReference type="InterPro" id="IPR010190">
    <property type="entry name" value="Diaminopimelate_DH_Ddh"/>
</dbReference>
<evidence type="ECO:0000256" key="7">
    <source>
        <dbReference type="ARBA" id="ARBA00022857"/>
    </source>
</evidence>
<feature type="binding site" evidence="13">
    <location>
        <position position="252"/>
    </location>
    <ligand>
        <name>substrate</name>
    </ligand>
</feature>
<dbReference type="OrthoDB" id="9779394at2"/>
<evidence type="ECO:0000256" key="13">
    <source>
        <dbReference type="PIRSR" id="PIRSR025648-1"/>
    </source>
</evidence>
<dbReference type="Gene3D" id="3.30.360.10">
    <property type="entry name" value="Dihydrodipicolinate Reductase, domain 2"/>
    <property type="match status" value="1"/>
</dbReference>
<evidence type="ECO:0000313" key="16">
    <source>
        <dbReference type="EMBL" id="ANX00045.1"/>
    </source>
</evidence>
<evidence type="ECO:0000256" key="12">
    <source>
        <dbReference type="PIRNR" id="PIRNR025648"/>
    </source>
</evidence>
<dbReference type="NCBIfam" id="TIGR01921">
    <property type="entry name" value="DAP-DH"/>
    <property type="match status" value="1"/>
</dbReference>
<keyword evidence="10 12" id="KW-0457">Lysine biosynthesis</keyword>
<dbReference type="InterPro" id="IPR036291">
    <property type="entry name" value="NAD(P)-bd_dom_sf"/>
</dbReference>
<evidence type="ECO:0000256" key="11">
    <source>
        <dbReference type="ARBA" id="ARBA00052023"/>
    </source>
</evidence>
<comment type="catalytic activity">
    <reaction evidence="11 12">
        <text>meso-2,6-diaminopimelate + NADP(+) + H2O = (S)-2-amino-6-oxoheptanedioate + NH4(+) + NADPH + H(+)</text>
        <dbReference type="Rhea" id="RHEA:13561"/>
        <dbReference type="ChEBI" id="CHEBI:15377"/>
        <dbReference type="ChEBI" id="CHEBI:15378"/>
        <dbReference type="ChEBI" id="CHEBI:28938"/>
        <dbReference type="ChEBI" id="CHEBI:57783"/>
        <dbReference type="ChEBI" id="CHEBI:57791"/>
        <dbReference type="ChEBI" id="CHEBI:58349"/>
        <dbReference type="ChEBI" id="CHEBI:58556"/>
        <dbReference type="EC" id="1.4.1.16"/>
    </reaction>
</comment>
<dbReference type="InterPro" id="IPR032094">
    <property type="entry name" value="Meso-DAP_DH_C"/>
</dbReference>
<gene>
    <name evidence="16" type="ORF">CSTERTH_09475</name>
</gene>
<evidence type="ECO:0000256" key="5">
    <source>
        <dbReference type="ARBA" id="ARBA00021654"/>
    </source>
</evidence>
<keyword evidence="6 12" id="KW-0028">Amino-acid biosynthesis</keyword>
<dbReference type="GO" id="GO:0019877">
    <property type="term" value="P:diaminopimelate biosynthetic process"/>
    <property type="evidence" value="ECO:0007669"/>
    <property type="project" value="UniProtKB-UniRule"/>
</dbReference>
<dbReference type="Proteomes" id="UP000092971">
    <property type="component" value="Chromosome"/>
</dbReference>
<organism evidence="16 17">
    <name type="scientific">Thermoclostridium stercorarium subsp. thermolacticum DSM 2910</name>
    <dbReference type="NCBI Taxonomy" id="1121336"/>
    <lineage>
        <taxon>Bacteria</taxon>
        <taxon>Bacillati</taxon>
        <taxon>Bacillota</taxon>
        <taxon>Clostridia</taxon>
        <taxon>Eubacteriales</taxon>
        <taxon>Oscillospiraceae</taxon>
        <taxon>Thermoclostridium</taxon>
    </lineage>
</organism>
<evidence type="ECO:0000256" key="9">
    <source>
        <dbReference type="ARBA" id="ARBA00023002"/>
    </source>
</evidence>
<evidence type="ECO:0000256" key="2">
    <source>
        <dbReference type="ARBA" id="ARBA00007442"/>
    </source>
</evidence>
<comment type="subunit">
    <text evidence="3 12">Homodimer.</text>
</comment>
<dbReference type="PIRSF" id="PIRSF025648">
    <property type="entry name" value="DDH"/>
    <property type="match status" value="1"/>
</dbReference>
<dbReference type="CDD" id="cd02270">
    <property type="entry name" value="meso-DAPDH_N"/>
    <property type="match status" value="1"/>
</dbReference>
<evidence type="ECO:0000256" key="8">
    <source>
        <dbReference type="ARBA" id="ARBA00022915"/>
    </source>
</evidence>
<dbReference type="PANTHER" id="PTHR31873">
    <property type="entry name" value="L-ASPARTATE DEHYDROGENASE-RELATED"/>
    <property type="match status" value="1"/>
</dbReference>
<keyword evidence="7 12" id="KW-0521">NADP</keyword>
<comment type="similarity">
    <text evidence="2 12">Belongs to the diaminopimelate dehydrogenase family.</text>
</comment>
<evidence type="ECO:0000256" key="1">
    <source>
        <dbReference type="ARBA" id="ARBA00004896"/>
    </source>
</evidence>
<name>A0A1B1YH04_THEST</name>
<evidence type="ECO:0000313" key="17">
    <source>
        <dbReference type="Proteomes" id="UP000092971"/>
    </source>
</evidence>
<sequence length="298" mass="32138">MKKFMIKAAVFGYGNIGKAAIEAINAAPDFELAGVVSSSLEKGALGKIPVVRDVDELSDVHIVILCIPSRNVPDIAEKILLKGISTVDCFDIHSETYNLFTRLDAAAKKGNSRCATSIGFDPGIDSAIRALFEAAAPKGLTYTNFGPGMSMGHSVAVRKIPGVKDAMSVTIPVGAGVHRRMVYVVLEDGADFNKVTAQIKSDPYFVNDETHVIQVSNLDMLIDRGHSVSIQRKGVSGSAQNQRFTFEMSIDNPAMTAQMMVSAARAVLRQAPGAYTMLHLPPIDLLYGTEEELIRRLV</sequence>
<dbReference type="Pfam" id="PF01408">
    <property type="entry name" value="GFO_IDH_MocA"/>
    <property type="match status" value="1"/>
</dbReference>
<comment type="function">
    <text evidence="12">Catalyzes the reversible NADPH-dependent reductive amination of L-2-amino-6-oxopimelate, the acyclic form of L-tetrahydrodipicolinate, to generate the meso compound, D,L-2,6-diaminopimelate.</text>
</comment>
<keyword evidence="9 12" id="KW-0560">Oxidoreductase</keyword>
<dbReference type="EC" id="1.4.1.16" evidence="4 12"/>